<evidence type="ECO:0000313" key="2">
    <source>
        <dbReference type="Proteomes" id="UP000887563"/>
    </source>
</evidence>
<evidence type="ECO:0000313" key="3">
    <source>
        <dbReference type="WBParaSite" id="Minc3s01897g27028"/>
    </source>
</evidence>
<sequence length="83" mass="9620">MSLGVSVSNPDPRIVQNMPRLFTFLNFFKPVTSLVLCTSFGKISSPILVCFQNIFVYFLPLARIFTIFISLYFWLCLNLKNIY</sequence>
<reference evidence="3" key="1">
    <citation type="submission" date="2022-11" db="UniProtKB">
        <authorList>
            <consortium name="WormBaseParasite"/>
        </authorList>
    </citation>
    <scope>IDENTIFICATION</scope>
</reference>
<keyword evidence="1" id="KW-0472">Membrane</keyword>
<dbReference type="AlphaFoldDB" id="A0A914MHG2"/>
<dbReference type="WBParaSite" id="Minc3s01897g27028">
    <property type="protein sequence ID" value="Minc3s01897g27028"/>
    <property type="gene ID" value="Minc3s01897g27028"/>
</dbReference>
<dbReference type="Proteomes" id="UP000887563">
    <property type="component" value="Unplaced"/>
</dbReference>
<feature type="transmembrane region" description="Helical" evidence="1">
    <location>
        <begin position="55"/>
        <end position="77"/>
    </location>
</feature>
<name>A0A914MHG2_MELIC</name>
<keyword evidence="2" id="KW-1185">Reference proteome</keyword>
<keyword evidence="1" id="KW-1133">Transmembrane helix</keyword>
<protein>
    <submittedName>
        <fullName evidence="3">Uncharacterized protein</fullName>
    </submittedName>
</protein>
<feature type="transmembrane region" description="Helical" evidence="1">
    <location>
        <begin position="21"/>
        <end position="43"/>
    </location>
</feature>
<keyword evidence="1" id="KW-0812">Transmembrane</keyword>
<organism evidence="2 3">
    <name type="scientific">Meloidogyne incognita</name>
    <name type="common">Southern root-knot nematode worm</name>
    <name type="synonym">Oxyuris incognita</name>
    <dbReference type="NCBI Taxonomy" id="6306"/>
    <lineage>
        <taxon>Eukaryota</taxon>
        <taxon>Metazoa</taxon>
        <taxon>Ecdysozoa</taxon>
        <taxon>Nematoda</taxon>
        <taxon>Chromadorea</taxon>
        <taxon>Rhabditida</taxon>
        <taxon>Tylenchina</taxon>
        <taxon>Tylenchomorpha</taxon>
        <taxon>Tylenchoidea</taxon>
        <taxon>Meloidogynidae</taxon>
        <taxon>Meloidogyninae</taxon>
        <taxon>Meloidogyne</taxon>
        <taxon>Meloidogyne incognita group</taxon>
    </lineage>
</organism>
<proteinExistence type="predicted"/>
<accession>A0A914MHG2</accession>
<evidence type="ECO:0000256" key="1">
    <source>
        <dbReference type="SAM" id="Phobius"/>
    </source>
</evidence>